<name>A0A7D9EG65_PARCT</name>
<gene>
    <name evidence="1" type="ORF">PACLA_8A044048</name>
</gene>
<dbReference type="AlphaFoldDB" id="A0A7D9EG65"/>
<evidence type="ECO:0000313" key="1">
    <source>
        <dbReference type="EMBL" id="CAB4009743.1"/>
    </source>
</evidence>
<comment type="caution">
    <text evidence="1">The sequence shown here is derived from an EMBL/GenBank/DDBJ whole genome shotgun (WGS) entry which is preliminary data.</text>
</comment>
<sequence length="197" mass="22204">MDWSICALCQRDGQNLVVPSANLNRDVCGYSALARNIDAFINEGLPLPSKITIALTDLKGDTNVADNMKENKAQWHKRCIKAAAEMGDSLLLAKLSEGNLFARDACYHHQCFTEFRNRYRTFLTPENPDTARMKDIENSVLSETLMYIEENLATSTDTDVATLIKLSDIRKFYDHSLARLTGKESNVNVTRLKDKIL</sequence>
<evidence type="ECO:0000313" key="2">
    <source>
        <dbReference type="Proteomes" id="UP001152795"/>
    </source>
</evidence>
<accession>A0A7D9EG65</accession>
<proteinExistence type="predicted"/>
<reference evidence="1" key="1">
    <citation type="submission" date="2020-04" db="EMBL/GenBank/DDBJ databases">
        <authorList>
            <person name="Alioto T."/>
            <person name="Alioto T."/>
            <person name="Gomez Garrido J."/>
        </authorList>
    </citation>
    <scope>NUCLEOTIDE SEQUENCE</scope>
    <source>
        <strain evidence="1">A484AB</strain>
    </source>
</reference>
<dbReference type="PANTHER" id="PTHR47018">
    <property type="entry name" value="CXC DOMAIN-CONTAINING PROTEIN-RELATED"/>
    <property type="match status" value="1"/>
</dbReference>
<dbReference type="Proteomes" id="UP001152795">
    <property type="component" value="Unassembled WGS sequence"/>
</dbReference>
<dbReference type="EMBL" id="CACRXK020006559">
    <property type="protein sequence ID" value="CAB4009743.1"/>
    <property type="molecule type" value="Genomic_DNA"/>
</dbReference>
<organism evidence="1 2">
    <name type="scientific">Paramuricea clavata</name>
    <name type="common">Red gorgonian</name>
    <name type="synonym">Violescent sea-whip</name>
    <dbReference type="NCBI Taxonomy" id="317549"/>
    <lineage>
        <taxon>Eukaryota</taxon>
        <taxon>Metazoa</taxon>
        <taxon>Cnidaria</taxon>
        <taxon>Anthozoa</taxon>
        <taxon>Octocorallia</taxon>
        <taxon>Malacalcyonacea</taxon>
        <taxon>Plexauridae</taxon>
        <taxon>Paramuricea</taxon>
    </lineage>
</organism>
<protein>
    <submittedName>
        <fullName evidence="1">Uncharacterized protein</fullName>
    </submittedName>
</protein>
<keyword evidence="2" id="KW-1185">Reference proteome</keyword>